<evidence type="ECO:0000313" key="7">
    <source>
        <dbReference type="EMBL" id="VDN01016.1"/>
    </source>
</evidence>
<dbReference type="OMA" id="NCVICME"/>
<dbReference type="AlphaFoldDB" id="A0A0N5CUN5"/>
<reference evidence="9" key="1">
    <citation type="submission" date="2017-02" db="UniProtKB">
        <authorList>
            <consortium name="WormBaseParasite"/>
        </authorList>
    </citation>
    <scope>IDENTIFICATION</scope>
</reference>
<protein>
    <recommendedName>
        <fullName evidence="1">RING finger protein 141</fullName>
    </recommendedName>
</protein>
<name>A0A0N5CUN5_THECL</name>
<keyword evidence="3 5" id="KW-0863">Zinc-finger</keyword>
<dbReference type="OrthoDB" id="1630758at2759"/>
<dbReference type="InterPro" id="IPR017907">
    <property type="entry name" value="Znf_RING_CS"/>
</dbReference>
<dbReference type="InterPro" id="IPR001841">
    <property type="entry name" value="Znf_RING"/>
</dbReference>
<dbReference type="Gene3D" id="3.30.40.10">
    <property type="entry name" value="Zinc/RING finger domain, C3HC4 (zinc finger)"/>
    <property type="match status" value="1"/>
</dbReference>
<keyword evidence="2" id="KW-0479">Metal-binding</keyword>
<reference evidence="7 8" key="2">
    <citation type="submission" date="2018-11" db="EMBL/GenBank/DDBJ databases">
        <authorList>
            <consortium name="Pathogen Informatics"/>
        </authorList>
    </citation>
    <scope>NUCLEOTIDE SEQUENCE [LARGE SCALE GENOMIC DNA]</scope>
</reference>
<dbReference type="Pfam" id="PF13920">
    <property type="entry name" value="zf-C3HC4_3"/>
    <property type="match status" value="1"/>
</dbReference>
<dbReference type="InterPro" id="IPR043400">
    <property type="entry name" value="RING-HC_RNF141"/>
</dbReference>
<accession>A0A0N5CUN5</accession>
<evidence type="ECO:0000256" key="2">
    <source>
        <dbReference type="ARBA" id="ARBA00022723"/>
    </source>
</evidence>
<dbReference type="PROSITE" id="PS50089">
    <property type="entry name" value="ZF_RING_2"/>
    <property type="match status" value="1"/>
</dbReference>
<keyword evidence="4" id="KW-0862">Zinc</keyword>
<evidence type="ECO:0000259" key="6">
    <source>
        <dbReference type="PROSITE" id="PS50089"/>
    </source>
</evidence>
<dbReference type="SMART" id="SM00184">
    <property type="entry name" value="RING"/>
    <property type="match status" value="1"/>
</dbReference>
<keyword evidence="8" id="KW-1185">Reference proteome</keyword>
<evidence type="ECO:0000256" key="3">
    <source>
        <dbReference type="ARBA" id="ARBA00022771"/>
    </source>
</evidence>
<evidence type="ECO:0000256" key="5">
    <source>
        <dbReference type="PROSITE-ProRule" id="PRU00175"/>
    </source>
</evidence>
<proteinExistence type="predicted"/>
<evidence type="ECO:0000313" key="9">
    <source>
        <dbReference type="WBParaSite" id="TCLT_0000398801-mRNA-1"/>
    </source>
</evidence>
<evidence type="ECO:0000313" key="8">
    <source>
        <dbReference type="Proteomes" id="UP000276776"/>
    </source>
</evidence>
<organism evidence="9">
    <name type="scientific">Thelazia callipaeda</name>
    <name type="common">Oriental eyeworm</name>
    <name type="synonym">Parasitic nematode</name>
    <dbReference type="NCBI Taxonomy" id="103827"/>
    <lineage>
        <taxon>Eukaryota</taxon>
        <taxon>Metazoa</taxon>
        <taxon>Ecdysozoa</taxon>
        <taxon>Nematoda</taxon>
        <taxon>Chromadorea</taxon>
        <taxon>Rhabditida</taxon>
        <taxon>Spirurina</taxon>
        <taxon>Spiruromorpha</taxon>
        <taxon>Thelazioidea</taxon>
        <taxon>Thelaziidae</taxon>
        <taxon>Thelazia</taxon>
    </lineage>
</organism>
<dbReference type="SUPFAM" id="SSF57850">
    <property type="entry name" value="RING/U-box"/>
    <property type="match status" value="1"/>
</dbReference>
<dbReference type="STRING" id="103827.A0A0N5CUN5"/>
<dbReference type="InterPro" id="IPR013083">
    <property type="entry name" value="Znf_RING/FYVE/PHD"/>
</dbReference>
<dbReference type="EMBL" id="UYYF01004271">
    <property type="protein sequence ID" value="VDN01016.1"/>
    <property type="molecule type" value="Genomic_DNA"/>
</dbReference>
<dbReference type="WBParaSite" id="TCLT_0000398801-mRNA-1">
    <property type="protein sequence ID" value="TCLT_0000398801-mRNA-1"/>
    <property type="gene ID" value="TCLT_0000398801"/>
</dbReference>
<dbReference type="GO" id="GO:0008270">
    <property type="term" value="F:zinc ion binding"/>
    <property type="evidence" value="ECO:0007669"/>
    <property type="project" value="UniProtKB-KW"/>
</dbReference>
<dbReference type="Proteomes" id="UP000276776">
    <property type="component" value="Unassembled WGS sequence"/>
</dbReference>
<sequence>MGQDQSMFSKLPFNSFEMLAMTWTQFVQLIIDLNKRCAELADARGRRVLFAIKKGSADTFLWKLTVRICSLKNNAKSADSYRVFTFGQFLNLRKSLNYLLEDAALETCEVLFREHSPDSHHQRICNSGTCIICMERTPDVILPCVHAYCSLCIEQWKAIEKDWCPLCRHPLQLDGSDTWVVPDHINKEELRHYLMSLTESR</sequence>
<feature type="domain" description="RING-type" evidence="6">
    <location>
        <begin position="130"/>
        <end position="168"/>
    </location>
</feature>
<dbReference type="PROSITE" id="PS00518">
    <property type="entry name" value="ZF_RING_1"/>
    <property type="match status" value="1"/>
</dbReference>
<evidence type="ECO:0000256" key="4">
    <source>
        <dbReference type="ARBA" id="ARBA00022833"/>
    </source>
</evidence>
<dbReference type="CDD" id="cd16545">
    <property type="entry name" value="RING-HC_RNF141"/>
    <property type="match status" value="1"/>
</dbReference>
<evidence type="ECO:0000256" key="1">
    <source>
        <dbReference type="ARBA" id="ARBA00022017"/>
    </source>
</evidence>
<gene>
    <name evidence="7" type="ORF">TCLT_LOCUS3977</name>
</gene>